<sequence>MRIIIAVFAILWVHSANAETLRIASWNIEHLVAETGRGCRPRSEADFQRVRDVIAQVNADIWLLQEIEGEDALARIFDRSVWVFHVEDRRPSRSYPDCRNTPGQRLAMQATAIVVRRGIMHERLPDLAGLDVSGRGNLRHGVLVALSADRPLTILNTHLRSGCFEGTGRQACGDLFAQLPVLRAWFDAQPGPVLIGGDLNRRLEVHNDVFWAVLNEYLDLHIAGSGIRPNCLPQYSKFIDFLILNDAAAPAMVRNSFSETTFGGPIPSYPSDHCPISIEIDPARF</sequence>
<dbReference type="Proteomes" id="UP000245708">
    <property type="component" value="Unassembled WGS sequence"/>
</dbReference>
<keyword evidence="2" id="KW-0540">Nuclease</keyword>
<dbReference type="EMBL" id="QGGW01000013">
    <property type="protein sequence ID" value="PWK56721.1"/>
    <property type="molecule type" value="Genomic_DNA"/>
</dbReference>
<dbReference type="Gene3D" id="3.60.10.10">
    <property type="entry name" value="Endonuclease/exonuclease/phosphatase"/>
    <property type="match status" value="1"/>
</dbReference>
<keyword evidence="2" id="KW-0269">Exonuclease</keyword>
<organism evidence="2 3">
    <name type="scientific">Roseicyclus mahoneyensis</name>
    <dbReference type="NCBI Taxonomy" id="164332"/>
    <lineage>
        <taxon>Bacteria</taxon>
        <taxon>Pseudomonadati</taxon>
        <taxon>Pseudomonadota</taxon>
        <taxon>Alphaproteobacteria</taxon>
        <taxon>Rhodobacterales</taxon>
        <taxon>Roseobacteraceae</taxon>
        <taxon>Roseicyclus</taxon>
    </lineage>
</organism>
<evidence type="ECO:0000313" key="3">
    <source>
        <dbReference type="Proteomes" id="UP000245708"/>
    </source>
</evidence>
<protein>
    <submittedName>
        <fullName evidence="2">Endonuclease/exonuclease/phosphatase family protein</fullName>
    </submittedName>
</protein>
<evidence type="ECO:0000313" key="2">
    <source>
        <dbReference type="EMBL" id="PWK56721.1"/>
    </source>
</evidence>
<dbReference type="GO" id="GO:0004527">
    <property type="term" value="F:exonuclease activity"/>
    <property type="evidence" value="ECO:0007669"/>
    <property type="project" value="UniProtKB-KW"/>
</dbReference>
<dbReference type="OrthoDB" id="395856at2"/>
<keyword evidence="2" id="KW-0255">Endonuclease</keyword>
<evidence type="ECO:0000259" key="1">
    <source>
        <dbReference type="Pfam" id="PF03372"/>
    </source>
</evidence>
<feature type="domain" description="Endonuclease/exonuclease/phosphatase" evidence="1">
    <location>
        <begin position="24"/>
        <end position="201"/>
    </location>
</feature>
<dbReference type="RefSeq" id="WP_109670664.1">
    <property type="nucleotide sequence ID" value="NZ_QGGW01000013.1"/>
</dbReference>
<accession>A0A316G704</accession>
<keyword evidence="2" id="KW-0378">Hydrolase</keyword>
<dbReference type="InterPro" id="IPR036691">
    <property type="entry name" value="Endo/exonu/phosph_ase_sf"/>
</dbReference>
<reference evidence="2 3" key="1">
    <citation type="submission" date="2018-05" db="EMBL/GenBank/DDBJ databases">
        <title>Genomic Encyclopedia of Type Strains, Phase IV (KMG-IV): sequencing the most valuable type-strain genomes for metagenomic binning, comparative biology and taxonomic classification.</title>
        <authorList>
            <person name="Goeker M."/>
        </authorList>
    </citation>
    <scope>NUCLEOTIDE SEQUENCE [LARGE SCALE GENOMIC DNA]</scope>
    <source>
        <strain evidence="2 3">DSM 16097</strain>
    </source>
</reference>
<name>A0A316G704_9RHOB</name>
<dbReference type="AlphaFoldDB" id="A0A316G704"/>
<comment type="caution">
    <text evidence="2">The sequence shown here is derived from an EMBL/GenBank/DDBJ whole genome shotgun (WGS) entry which is preliminary data.</text>
</comment>
<keyword evidence="3" id="KW-1185">Reference proteome</keyword>
<dbReference type="GO" id="GO:0004519">
    <property type="term" value="F:endonuclease activity"/>
    <property type="evidence" value="ECO:0007669"/>
    <property type="project" value="UniProtKB-KW"/>
</dbReference>
<dbReference type="SUPFAM" id="SSF56219">
    <property type="entry name" value="DNase I-like"/>
    <property type="match status" value="1"/>
</dbReference>
<gene>
    <name evidence="2" type="ORF">C7455_11326</name>
</gene>
<dbReference type="InterPro" id="IPR005135">
    <property type="entry name" value="Endo/exonuclease/phosphatase"/>
</dbReference>
<proteinExistence type="predicted"/>
<dbReference type="Pfam" id="PF03372">
    <property type="entry name" value="Exo_endo_phos"/>
    <property type="match status" value="1"/>
</dbReference>